<evidence type="ECO:0000259" key="1">
    <source>
        <dbReference type="Pfam" id="PF04448"/>
    </source>
</evidence>
<comment type="caution">
    <text evidence="2">The sequence shown here is derived from an EMBL/GenBank/DDBJ whole genome shotgun (WGS) entry which is preliminary data.</text>
</comment>
<dbReference type="AlphaFoldDB" id="B0MKX7"/>
<proteinExistence type="predicted"/>
<dbReference type="EMBL" id="ABCA03000033">
    <property type="protein sequence ID" value="EDS01649.1"/>
    <property type="molecule type" value="Genomic_DNA"/>
</dbReference>
<reference evidence="2" key="2">
    <citation type="submission" date="2014-06" db="EMBL/GenBank/DDBJ databases">
        <title>Draft genome sequence of Eubacterium siraeum (DSM 15702).</title>
        <authorList>
            <person name="Sudarsanam P."/>
            <person name="Ley R."/>
            <person name="Guruge J."/>
            <person name="Turnbaugh P.J."/>
            <person name="Mahowald M."/>
            <person name="Liep D."/>
            <person name="Gordon J."/>
        </authorList>
    </citation>
    <scope>NUCLEOTIDE SEQUENCE</scope>
    <source>
        <strain evidence="2">DSM 15702</strain>
    </source>
</reference>
<keyword evidence="3" id="KW-1185">Reference proteome</keyword>
<reference evidence="2" key="1">
    <citation type="submission" date="2007-10" db="EMBL/GenBank/DDBJ databases">
        <authorList>
            <person name="Fulton L."/>
            <person name="Clifton S."/>
            <person name="Fulton B."/>
            <person name="Xu J."/>
            <person name="Minx P."/>
            <person name="Pepin K.H."/>
            <person name="Johnson M."/>
            <person name="Thiruvilangam P."/>
            <person name="Bhonagiri V."/>
            <person name="Nash W.E."/>
            <person name="Mardis E.R."/>
            <person name="Wilson R.K."/>
        </authorList>
    </citation>
    <scope>NUCLEOTIDE SEQUENCE [LARGE SCALE GENOMIC DNA]</scope>
    <source>
        <strain evidence="2">DSM 15702</strain>
    </source>
</reference>
<dbReference type="Pfam" id="PF04448">
    <property type="entry name" value="DUF551"/>
    <property type="match status" value="1"/>
</dbReference>
<feature type="domain" description="DUF551" evidence="1">
    <location>
        <begin position="3"/>
        <end position="73"/>
    </location>
</feature>
<sequence>MSEWISVEDRLPEKQSWNHIAILDTKTGRISVEQDLYAIETAEKFKQKKGFCKDGRFNGREVVIAWMPFPEPPISKQVTSSKRRPATETCLFCGRKIPDRSNADTIREFVCRFRQTASESTTTLLGTSIVTYRISPEELEKLMDNMIAEVIGEDSMKAWITKETVNFGATVVFAKTRNKAKSLALCTSCCEGANFCDIEVRRVPQMDKYYVDGKSEMDWFNPKDRIALVKECGFYCRHPIAEDCKDCPAKEFCDEAVLEKEHPNDR</sequence>
<accession>B0MKX7</accession>
<dbReference type="Proteomes" id="UP000005326">
    <property type="component" value="Unassembled WGS sequence"/>
</dbReference>
<protein>
    <recommendedName>
        <fullName evidence="1">DUF551 domain-containing protein</fullName>
    </recommendedName>
</protein>
<gene>
    <name evidence="2" type="ORF">EUBSIR_00447</name>
</gene>
<evidence type="ECO:0000313" key="2">
    <source>
        <dbReference type="EMBL" id="EDS01649.1"/>
    </source>
</evidence>
<dbReference type="InterPro" id="IPR007539">
    <property type="entry name" value="DUF551"/>
</dbReference>
<organism evidence="2 3">
    <name type="scientific">[Eubacterium] siraeum DSM 15702</name>
    <dbReference type="NCBI Taxonomy" id="428128"/>
    <lineage>
        <taxon>Bacteria</taxon>
        <taxon>Bacillati</taxon>
        <taxon>Bacillota</taxon>
        <taxon>Clostridia</taxon>
        <taxon>Eubacteriales</taxon>
        <taxon>Oscillospiraceae</taxon>
        <taxon>Oscillospiraceae incertae sedis</taxon>
    </lineage>
</organism>
<evidence type="ECO:0000313" key="3">
    <source>
        <dbReference type="Proteomes" id="UP000005326"/>
    </source>
</evidence>
<name>B0MKX7_9FIRM</name>